<feature type="region of interest" description="Disordered" evidence="1">
    <location>
        <begin position="28"/>
        <end position="103"/>
    </location>
</feature>
<evidence type="ECO:0000313" key="4">
    <source>
        <dbReference type="EMBL" id="MBE3000256.1"/>
    </source>
</evidence>
<dbReference type="RefSeq" id="WP_193122858.1">
    <property type="nucleotide sequence ID" value="NZ_JADBGI010000013.1"/>
</dbReference>
<keyword evidence="2" id="KW-0472">Membrane</keyword>
<sequence length="169" mass="18099">MSDLHYRISDSERDEALGHLRTALEEGRLSVDEHGERTHRALSARTNDDLRPVFDDLPQQLWPSAVAQPPVPTAAPSATPATPPARDADETGKADGSKDEDEGTCGSMNLASAFGGAGFLFFVWGLPAFFAGSVASVLVFLAVVGVMVVIPLTAHFRSQRERNRGTEAP</sequence>
<keyword evidence="5" id="KW-1185">Reference proteome</keyword>
<evidence type="ECO:0000256" key="1">
    <source>
        <dbReference type="SAM" id="MobiDB-lite"/>
    </source>
</evidence>
<feature type="compositionally biased region" description="Basic and acidic residues" evidence="1">
    <location>
        <begin position="86"/>
        <end position="97"/>
    </location>
</feature>
<evidence type="ECO:0000259" key="3">
    <source>
        <dbReference type="Pfam" id="PF08044"/>
    </source>
</evidence>
<name>A0ABR9P8V0_9ACTN</name>
<comment type="caution">
    <text evidence="4">The sequence shown here is derived from an EMBL/GenBank/DDBJ whole genome shotgun (WGS) entry which is preliminary data.</text>
</comment>
<dbReference type="PANTHER" id="PTHR40763:SF5">
    <property type="entry name" value="MEMBRANE PROTEIN"/>
    <property type="match status" value="1"/>
</dbReference>
<proteinExistence type="predicted"/>
<protein>
    <submittedName>
        <fullName evidence="4">DUF1707 domain-containing protein</fullName>
    </submittedName>
</protein>
<dbReference type="Proteomes" id="UP000806528">
    <property type="component" value="Unassembled WGS sequence"/>
</dbReference>
<dbReference type="PANTHER" id="PTHR40763">
    <property type="entry name" value="MEMBRANE PROTEIN-RELATED"/>
    <property type="match status" value="1"/>
</dbReference>
<evidence type="ECO:0000256" key="2">
    <source>
        <dbReference type="SAM" id="Phobius"/>
    </source>
</evidence>
<evidence type="ECO:0000313" key="5">
    <source>
        <dbReference type="Proteomes" id="UP000806528"/>
    </source>
</evidence>
<feature type="transmembrane region" description="Helical" evidence="2">
    <location>
        <begin position="133"/>
        <end position="154"/>
    </location>
</feature>
<accession>A0ABR9P8V0</accession>
<feature type="compositionally biased region" description="Low complexity" evidence="1">
    <location>
        <begin position="63"/>
        <end position="80"/>
    </location>
</feature>
<dbReference type="EMBL" id="JADBGI010000013">
    <property type="protein sequence ID" value="MBE3000256.1"/>
    <property type="molecule type" value="Genomic_DNA"/>
</dbReference>
<dbReference type="InterPro" id="IPR012551">
    <property type="entry name" value="DUF1707_SHOCT-like"/>
</dbReference>
<feature type="compositionally biased region" description="Basic and acidic residues" evidence="1">
    <location>
        <begin position="28"/>
        <end position="39"/>
    </location>
</feature>
<feature type="domain" description="DUF1707" evidence="3">
    <location>
        <begin position="7"/>
        <end position="58"/>
    </location>
</feature>
<reference evidence="4 5" key="1">
    <citation type="submission" date="2020-09" db="EMBL/GenBank/DDBJ databases">
        <title>Diversity and distribution of actinomycetes associated with coral in the coast of Hainan.</title>
        <authorList>
            <person name="Li F."/>
        </authorList>
    </citation>
    <scope>NUCLEOTIDE SEQUENCE [LARGE SCALE GENOMIC DNA]</scope>
    <source>
        <strain evidence="4 5">HNM0947</strain>
    </source>
</reference>
<gene>
    <name evidence="4" type="ORF">IDM40_16330</name>
</gene>
<dbReference type="Pfam" id="PF08044">
    <property type="entry name" value="DUF1707"/>
    <property type="match status" value="1"/>
</dbReference>
<keyword evidence="2" id="KW-0812">Transmembrane</keyword>
<organism evidence="4 5">
    <name type="scientific">Nocardiopsis coralli</name>
    <dbReference type="NCBI Taxonomy" id="2772213"/>
    <lineage>
        <taxon>Bacteria</taxon>
        <taxon>Bacillati</taxon>
        <taxon>Actinomycetota</taxon>
        <taxon>Actinomycetes</taxon>
        <taxon>Streptosporangiales</taxon>
        <taxon>Nocardiopsidaceae</taxon>
        <taxon>Nocardiopsis</taxon>
    </lineage>
</organism>
<keyword evidence="2" id="KW-1133">Transmembrane helix</keyword>
<feature type="transmembrane region" description="Helical" evidence="2">
    <location>
        <begin position="108"/>
        <end position="127"/>
    </location>
</feature>